<name>A0AAV1S3L3_9ROSI</name>
<accession>A0AAV1S3L3</accession>
<protein>
    <submittedName>
        <fullName evidence="1">Uncharacterized protein</fullName>
    </submittedName>
</protein>
<reference evidence="1 2" key="1">
    <citation type="submission" date="2024-01" db="EMBL/GenBank/DDBJ databases">
        <authorList>
            <person name="Waweru B."/>
        </authorList>
    </citation>
    <scope>NUCLEOTIDE SEQUENCE [LARGE SCALE GENOMIC DNA]</scope>
</reference>
<dbReference type="AlphaFoldDB" id="A0AAV1S3L3"/>
<evidence type="ECO:0000313" key="2">
    <source>
        <dbReference type="Proteomes" id="UP001314170"/>
    </source>
</evidence>
<gene>
    <name evidence="1" type="ORF">DCAF_LOCUS17762</name>
</gene>
<organism evidence="1 2">
    <name type="scientific">Dovyalis caffra</name>
    <dbReference type="NCBI Taxonomy" id="77055"/>
    <lineage>
        <taxon>Eukaryota</taxon>
        <taxon>Viridiplantae</taxon>
        <taxon>Streptophyta</taxon>
        <taxon>Embryophyta</taxon>
        <taxon>Tracheophyta</taxon>
        <taxon>Spermatophyta</taxon>
        <taxon>Magnoliopsida</taxon>
        <taxon>eudicotyledons</taxon>
        <taxon>Gunneridae</taxon>
        <taxon>Pentapetalae</taxon>
        <taxon>rosids</taxon>
        <taxon>fabids</taxon>
        <taxon>Malpighiales</taxon>
        <taxon>Salicaceae</taxon>
        <taxon>Flacourtieae</taxon>
        <taxon>Dovyalis</taxon>
    </lineage>
</organism>
<sequence length="81" mass="9591">MAIGEWVGERVSCGASWVGVRKCMGWLGVIRIRVRESYGLLECKGVASEVGKRERVRWRKCEGWRCESLWWLEWVKRMMNE</sequence>
<dbReference type="EMBL" id="CAWUPB010001161">
    <property type="protein sequence ID" value="CAK7344379.1"/>
    <property type="molecule type" value="Genomic_DNA"/>
</dbReference>
<evidence type="ECO:0000313" key="1">
    <source>
        <dbReference type="EMBL" id="CAK7344379.1"/>
    </source>
</evidence>
<keyword evidence="2" id="KW-1185">Reference proteome</keyword>
<proteinExistence type="predicted"/>
<comment type="caution">
    <text evidence="1">The sequence shown here is derived from an EMBL/GenBank/DDBJ whole genome shotgun (WGS) entry which is preliminary data.</text>
</comment>
<dbReference type="Proteomes" id="UP001314170">
    <property type="component" value="Unassembled WGS sequence"/>
</dbReference>